<proteinExistence type="predicted"/>
<protein>
    <submittedName>
        <fullName evidence="1">Uncharacterized protein</fullName>
    </submittedName>
</protein>
<comment type="caution">
    <text evidence="1">The sequence shown here is derived from an EMBL/GenBank/DDBJ whole genome shotgun (WGS) entry which is preliminary data.</text>
</comment>
<dbReference type="Proteomes" id="UP000681722">
    <property type="component" value="Unassembled WGS sequence"/>
</dbReference>
<dbReference type="EMBL" id="CAJNOQ010048316">
    <property type="protein sequence ID" value="CAF1643494.1"/>
    <property type="molecule type" value="Genomic_DNA"/>
</dbReference>
<feature type="non-terminal residue" evidence="1">
    <location>
        <position position="1"/>
    </location>
</feature>
<name>A0A816E2K1_9BILA</name>
<sequence>HNYNPVKSRNFLQRNETVYIFTTHTLCVDTPASKRKPLDENEQLFVTIKKSKIQIESDDIDDD</sequence>
<dbReference type="Proteomes" id="UP000663829">
    <property type="component" value="Unassembled WGS sequence"/>
</dbReference>
<evidence type="ECO:0000313" key="2">
    <source>
        <dbReference type="EMBL" id="CAF4559086.1"/>
    </source>
</evidence>
<evidence type="ECO:0000313" key="3">
    <source>
        <dbReference type="Proteomes" id="UP000663829"/>
    </source>
</evidence>
<reference evidence="1" key="1">
    <citation type="submission" date="2021-02" db="EMBL/GenBank/DDBJ databases">
        <authorList>
            <person name="Nowell W R."/>
        </authorList>
    </citation>
    <scope>NUCLEOTIDE SEQUENCE</scope>
</reference>
<gene>
    <name evidence="1" type="ORF">GPM918_LOCUS45079</name>
    <name evidence="2" type="ORF">SRO942_LOCUS47301</name>
</gene>
<keyword evidence="3" id="KW-1185">Reference proteome</keyword>
<dbReference type="AlphaFoldDB" id="A0A816E2K1"/>
<dbReference type="EMBL" id="CAJOBC010117596">
    <property type="protein sequence ID" value="CAF4559086.1"/>
    <property type="molecule type" value="Genomic_DNA"/>
</dbReference>
<evidence type="ECO:0000313" key="1">
    <source>
        <dbReference type="EMBL" id="CAF1643494.1"/>
    </source>
</evidence>
<organism evidence="1 3">
    <name type="scientific">Didymodactylos carnosus</name>
    <dbReference type="NCBI Taxonomy" id="1234261"/>
    <lineage>
        <taxon>Eukaryota</taxon>
        <taxon>Metazoa</taxon>
        <taxon>Spiralia</taxon>
        <taxon>Gnathifera</taxon>
        <taxon>Rotifera</taxon>
        <taxon>Eurotatoria</taxon>
        <taxon>Bdelloidea</taxon>
        <taxon>Philodinida</taxon>
        <taxon>Philodinidae</taxon>
        <taxon>Didymodactylos</taxon>
    </lineage>
</organism>
<accession>A0A816E2K1</accession>